<dbReference type="RefSeq" id="WP_157682798.1">
    <property type="nucleotide sequence ID" value="NZ_LT629757.1"/>
</dbReference>
<proteinExistence type="predicted"/>
<dbReference type="EMBL" id="LT629757">
    <property type="protein sequence ID" value="SDS35798.1"/>
    <property type="molecule type" value="Genomic_DNA"/>
</dbReference>
<name>A0A1H1RJC1_9ACTN</name>
<reference evidence="4" key="1">
    <citation type="submission" date="2016-10" db="EMBL/GenBank/DDBJ databases">
        <authorList>
            <person name="Varghese N."/>
            <person name="Submissions S."/>
        </authorList>
    </citation>
    <scope>NUCLEOTIDE SEQUENCE [LARGE SCALE GENOMIC DNA]</scope>
    <source>
        <strain evidence="4">DSM 22127</strain>
    </source>
</reference>
<feature type="transmembrane region" description="Helical" evidence="2">
    <location>
        <begin position="61"/>
        <end position="80"/>
    </location>
</feature>
<dbReference type="STRING" id="642780.SAMN04488570_1703"/>
<keyword evidence="2" id="KW-1133">Transmembrane helix</keyword>
<feature type="compositionally biased region" description="Pro residues" evidence="1">
    <location>
        <begin position="10"/>
        <end position="19"/>
    </location>
</feature>
<protein>
    <submittedName>
        <fullName evidence="3">Uncharacterized protein</fullName>
    </submittedName>
</protein>
<keyword evidence="2" id="KW-0812">Transmembrane</keyword>
<organism evidence="3 4">
    <name type="scientific">Nocardioides scoriae</name>
    <dbReference type="NCBI Taxonomy" id="642780"/>
    <lineage>
        <taxon>Bacteria</taxon>
        <taxon>Bacillati</taxon>
        <taxon>Actinomycetota</taxon>
        <taxon>Actinomycetes</taxon>
        <taxon>Propionibacteriales</taxon>
        <taxon>Nocardioidaceae</taxon>
        <taxon>Nocardioides</taxon>
    </lineage>
</organism>
<keyword evidence="2" id="KW-0472">Membrane</keyword>
<keyword evidence="4" id="KW-1185">Reference proteome</keyword>
<evidence type="ECO:0000313" key="4">
    <source>
        <dbReference type="Proteomes" id="UP000198859"/>
    </source>
</evidence>
<evidence type="ECO:0000256" key="1">
    <source>
        <dbReference type="SAM" id="MobiDB-lite"/>
    </source>
</evidence>
<dbReference type="AlphaFoldDB" id="A0A1H1RJC1"/>
<feature type="transmembrane region" description="Helical" evidence="2">
    <location>
        <begin position="92"/>
        <end position="112"/>
    </location>
</feature>
<evidence type="ECO:0000256" key="2">
    <source>
        <dbReference type="SAM" id="Phobius"/>
    </source>
</evidence>
<feature type="transmembrane region" description="Helical" evidence="2">
    <location>
        <begin position="133"/>
        <end position="154"/>
    </location>
</feature>
<feature type="region of interest" description="Disordered" evidence="1">
    <location>
        <begin position="1"/>
        <end position="28"/>
    </location>
</feature>
<sequence>MRERHFNPAPGWPAPPQGWTPPADWQPDPAWPPAPAGWVWWVDGEGPDEPARSVQRRGYQLGWVVTYWSATGLSLLFLLLAVTTPDVPGSTVAALGFGSTAALAGSTLATLLRRAGVAAIDFDDATAPMRVLAAAWAVLLVAMLVAVAVGTGWGARDSAGPEATSSVLSVADRVAAQIFGVAALFVVVGDGYTKHRRLLGRA</sequence>
<evidence type="ECO:0000313" key="3">
    <source>
        <dbReference type="EMBL" id="SDS35798.1"/>
    </source>
</evidence>
<gene>
    <name evidence="3" type="ORF">SAMN04488570_1703</name>
</gene>
<feature type="transmembrane region" description="Helical" evidence="2">
    <location>
        <begin position="174"/>
        <end position="193"/>
    </location>
</feature>
<accession>A0A1H1RJC1</accession>
<dbReference type="Proteomes" id="UP000198859">
    <property type="component" value="Chromosome I"/>
</dbReference>